<proteinExistence type="inferred from homology"/>
<feature type="binding site" evidence="11">
    <location>
        <position position="105"/>
    </location>
    <ligand>
        <name>Zn(2+)</name>
        <dbReference type="ChEBI" id="CHEBI:29105"/>
        <note>ligand shared between dimeric partners</note>
    </ligand>
</feature>
<evidence type="ECO:0000256" key="10">
    <source>
        <dbReference type="ARBA" id="ARBA00023102"/>
    </source>
</evidence>
<feature type="binding site" evidence="11">
    <location>
        <position position="81"/>
    </location>
    <ligand>
        <name>Zn(2+)</name>
        <dbReference type="ChEBI" id="CHEBI:29105"/>
        <note>ligand shared between dimeric partners</note>
    </ligand>
</feature>
<dbReference type="RefSeq" id="WP_096399678.1">
    <property type="nucleotide sequence ID" value="NZ_AP017368.1"/>
</dbReference>
<accession>A0A1J1E3X9</accession>
<dbReference type="EMBL" id="AP017368">
    <property type="protein sequence ID" value="BAV92160.1"/>
    <property type="molecule type" value="Genomic_DNA"/>
</dbReference>
<keyword evidence="14" id="KW-1185">Reference proteome</keyword>
<dbReference type="PANTHER" id="PTHR42945">
    <property type="entry name" value="HISTIDINE BIOSYNTHESIS BIFUNCTIONAL PROTEIN"/>
    <property type="match status" value="1"/>
</dbReference>
<comment type="pathway">
    <text evidence="4">Amino-acid biosynthesis; L-histidine biosynthesis; L-histidine from 5-phospho-alpha-D-ribose 1-diphosphate: step 2/9.</text>
</comment>
<dbReference type="Pfam" id="PF01502">
    <property type="entry name" value="PRA-CH"/>
    <property type="match status" value="1"/>
</dbReference>
<sequence>MSASTGDCNFTPDFSKGLIPAIVQDAATDEVLMLAYMNEKAWRKTLETGEAHYWSRSRGQLWRKGESSGLVQKVRALRIDCDNDTVLLRIEQKGGAACHTGRRSCFYREWENGTCRLCSPQIFDPKLVYEQ</sequence>
<dbReference type="UniPathway" id="UPA00031">
    <property type="reaction ID" value="UER00008"/>
</dbReference>
<feature type="binding site" evidence="11">
    <location>
        <position position="98"/>
    </location>
    <ligand>
        <name>Zn(2+)</name>
        <dbReference type="ChEBI" id="CHEBI:29105"/>
        <note>ligand shared between dimeric partners</note>
    </ligand>
</feature>
<comment type="cofactor">
    <cofactor evidence="11">
        <name>Mg(2+)</name>
        <dbReference type="ChEBI" id="CHEBI:18420"/>
    </cofactor>
    <text evidence="11">Binds 1 Mg(2+) ion per subunit.</text>
</comment>
<keyword evidence="8 11" id="KW-0028">Amino-acid biosynthesis</keyword>
<keyword evidence="11" id="KW-0862">Zinc</keyword>
<comment type="similarity">
    <text evidence="6">In the N-terminal section; belongs to the PRA-CH family.</text>
</comment>
<feature type="binding site" evidence="11">
    <location>
        <position position="82"/>
    </location>
    <ligand>
        <name>Mg(2+)</name>
        <dbReference type="ChEBI" id="CHEBI:18420"/>
    </ligand>
</feature>
<evidence type="ECO:0000256" key="6">
    <source>
        <dbReference type="ARBA" id="ARBA00008299"/>
    </source>
</evidence>
<dbReference type="SUPFAM" id="SSF141734">
    <property type="entry name" value="HisI-like"/>
    <property type="match status" value="1"/>
</dbReference>
<feature type="binding site" evidence="11">
    <location>
        <position position="84"/>
    </location>
    <ligand>
        <name>Mg(2+)</name>
        <dbReference type="ChEBI" id="CHEBI:18420"/>
    </ligand>
</feature>
<evidence type="ECO:0000256" key="7">
    <source>
        <dbReference type="ARBA" id="ARBA00022490"/>
    </source>
</evidence>
<evidence type="ECO:0000256" key="4">
    <source>
        <dbReference type="ARBA" id="ARBA00005204"/>
    </source>
</evidence>
<gene>
    <name evidence="11 13" type="primary">hisI</name>
    <name evidence="13" type="ORF">RSDT_0648</name>
</gene>
<name>A0A1J1E3X9_9BACT</name>
<keyword evidence="10 11" id="KW-0368">Histidine biosynthesis</keyword>
<dbReference type="InterPro" id="IPR038019">
    <property type="entry name" value="PRib_AMP_CycHydrolase_sf"/>
</dbReference>
<comment type="function">
    <text evidence="11">Catalyzes the hydrolysis of the adenine ring of phosphoribosyl-AMP.</text>
</comment>
<comment type="subunit">
    <text evidence="11">Homodimer.</text>
</comment>
<keyword evidence="11" id="KW-0479">Metal-binding</keyword>
<dbReference type="GO" id="GO:0000105">
    <property type="term" value="P:L-histidine biosynthetic process"/>
    <property type="evidence" value="ECO:0007669"/>
    <property type="project" value="UniProtKB-UniRule"/>
</dbReference>
<comment type="similarity">
    <text evidence="5">In the C-terminal section; belongs to the PRA-PH family.</text>
</comment>
<dbReference type="InterPro" id="IPR002496">
    <property type="entry name" value="PRib_AMP_CycHydrolase_dom"/>
</dbReference>
<keyword evidence="7 11" id="KW-0963">Cytoplasm</keyword>
<evidence type="ECO:0000256" key="11">
    <source>
        <dbReference type="HAMAP-Rule" id="MF_01021"/>
    </source>
</evidence>
<dbReference type="GO" id="GO:0000287">
    <property type="term" value="F:magnesium ion binding"/>
    <property type="evidence" value="ECO:0007669"/>
    <property type="project" value="UniProtKB-UniRule"/>
</dbReference>
<dbReference type="OrthoDB" id="9795769at2"/>
<evidence type="ECO:0000256" key="1">
    <source>
        <dbReference type="ARBA" id="ARBA00000024"/>
    </source>
</evidence>
<comment type="subcellular location">
    <subcellularLocation>
        <location evidence="11">Cytoplasm</location>
    </subcellularLocation>
</comment>
<evidence type="ECO:0000313" key="14">
    <source>
        <dbReference type="Proteomes" id="UP000242645"/>
    </source>
</evidence>
<evidence type="ECO:0000256" key="3">
    <source>
        <dbReference type="ARBA" id="ARBA00005169"/>
    </source>
</evidence>
<dbReference type="AlphaFoldDB" id="A0A1J1E3X9"/>
<dbReference type="NCBIfam" id="NF000768">
    <property type="entry name" value="PRK00051.1"/>
    <property type="match status" value="1"/>
</dbReference>
<feature type="binding site" evidence="11">
    <location>
        <position position="80"/>
    </location>
    <ligand>
        <name>Mg(2+)</name>
        <dbReference type="ChEBI" id="CHEBI:18420"/>
    </ligand>
</feature>
<dbReference type="FunFam" id="3.10.20.810:FF:000001">
    <property type="entry name" value="Histidine biosynthesis bifunctional protein HisIE"/>
    <property type="match status" value="1"/>
</dbReference>
<dbReference type="KEGG" id="dtr:RSDT_0648"/>
<dbReference type="PANTHER" id="PTHR42945:SF1">
    <property type="entry name" value="HISTIDINE BIOSYNTHESIS BIFUNCTIONAL PROTEIN HIS7"/>
    <property type="match status" value="1"/>
</dbReference>
<evidence type="ECO:0000256" key="9">
    <source>
        <dbReference type="ARBA" id="ARBA00022801"/>
    </source>
</evidence>
<dbReference type="InterPro" id="IPR026660">
    <property type="entry name" value="PRA-CH"/>
</dbReference>
<dbReference type="Gene3D" id="3.10.20.810">
    <property type="entry name" value="Phosphoribosyl-AMP cyclohydrolase"/>
    <property type="match status" value="1"/>
</dbReference>
<evidence type="ECO:0000259" key="12">
    <source>
        <dbReference type="Pfam" id="PF01502"/>
    </source>
</evidence>
<comment type="catalytic activity">
    <reaction evidence="2">
        <text>1-(5-phospho-beta-D-ribosyl)-ATP + H2O = 1-(5-phospho-beta-D-ribosyl)-5'-AMP + diphosphate + H(+)</text>
        <dbReference type="Rhea" id="RHEA:22828"/>
        <dbReference type="ChEBI" id="CHEBI:15377"/>
        <dbReference type="ChEBI" id="CHEBI:15378"/>
        <dbReference type="ChEBI" id="CHEBI:33019"/>
        <dbReference type="ChEBI" id="CHEBI:59457"/>
        <dbReference type="ChEBI" id="CHEBI:73183"/>
        <dbReference type="EC" id="3.6.1.31"/>
    </reaction>
</comment>
<dbReference type="GO" id="GO:0005737">
    <property type="term" value="C:cytoplasm"/>
    <property type="evidence" value="ECO:0007669"/>
    <property type="project" value="UniProtKB-SubCell"/>
</dbReference>
<protein>
    <recommendedName>
        <fullName evidence="11">Phosphoribosyl-AMP cyclohydrolase</fullName>
        <shortName evidence="11">PRA-CH</shortName>
        <ecNumber evidence="11">3.5.4.19</ecNumber>
    </recommendedName>
</protein>
<comment type="pathway">
    <text evidence="3 11">Amino-acid biosynthesis; L-histidine biosynthesis; L-histidine from 5-phospho-alpha-D-ribose 1-diphosphate: step 3/9.</text>
</comment>
<comment type="similarity">
    <text evidence="11">Belongs to the PRA-CH family.</text>
</comment>
<dbReference type="GO" id="GO:0004636">
    <property type="term" value="F:phosphoribosyl-ATP diphosphatase activity"/>
    <property type="evidence" value="ECO:0007669"/>
    <property type="project" value="UniProtKB-EC"/>
</dbReference>
<keyword evidence="11" id="KW-0460">Magnesium</keyword>
<organism evidence="13 14">
    <name type="scientific">Candidatus Desulfovibrio trichonymphae</name>
    <dbReference type="NCBI Taxonomy" id="1725232"/>
    <lineage>
        <taxon>Bacteria</taxon>
        <taxon>Pseudomonadati</taxon>
        <taxon>Thermodesulfobacteriota</taxon>
        <taxon>Desulfovibrionia</taxon>
        <taxon>Desulfovibrionales</taxon>
        <taxon>Desulfovibrionaceae</taxon>
        <taxon>Desulfovibrio</taxon>
    </lineage>
</organism>
<dbReference type="EC" id="3.5.4.19" evidence="11"/>
<dbReference type="HAMAP" id="MF_01021">
    <property type="entry name" value="HisI"/>
    <property type="match status" value="1"/>
</dbReference>
<dbReference type="GO" id="GO:0008270">
    <property type="term" value="F:zinc ion binding"/>
    <property type="evidence" value="ECO:0007669"/>
    <property type="project" value="UniProtKB-UniRule"/>
</dbReference>
<dbReference type="Proteomes" id="UP000242645">
    <property type="component" value="Chromosome"/>
</dbReference>
<comment type="cofactor">
    <cofactor evidence="11">
        <name>Zn(2+)</name>
        <dbReference type="ChEBI" id="CHEBI:29105"/>
    </cofactor>
    <text evidence="11">Binds 1 zinc ion per subunit.</text>
</comment>
<comment type="catalytic activity">
    <reaction evidence="1 11">
        <text>1-(5-phospho-beta-D-ribosyl)-5'-AMP + H2O = 1-(5-phospho-beta-D-ribosyl)-5-[(5-phospho-beta-D-ribosylamino)methylideneamino]imidazole-4-carboxamide</text>
        <dbReference type="Rhea" id="RHEA:20049"/>
        <dbReference type="ChEBI" id="CHEBI:15377"/>
        <dbReference type="ChEBI" id="CHEBI:58435"/>
        <dbReference type="ChEBI" id="CHEBI:59457"/>
        <dbReference type="EC" id="3.5.4.19"/>
    </reaction>
</comment>
<evidence type="ECO:0000256" key="8">
    <source>
        <dbReference type="ARBA" id="ARBA00022605"/>
    </source>
</evidence>
<dbReference type="GO" id="GO:0004635">
    <property type="term" value="F:phosphoribosyl-AMP cyclohydrolase activity"/>
    <property type="evidence" value="ECO:0007669"/>
    <property type="project" value="UniProtKB-UniRule"/>
</dbReference>
<evidence type="ECO:0000256" key="2">
    <source>
        <dbReference type="ARBA" id="ARBA00001460"/>
    </source>
</evidence>
<feature type="domain" description="Phosphoribosyl-AMP cyclohydrolase" evidence="12">
    <location>
        <begin position="33"/>
        <end position="107"/>
    </location>
</feature>
<evidence type="ECO:0000313" key="13">
    <source>
        <dbReference type="EMBL" id="BAV92160.1"/>
    </source>
</evidence>
<keyword evidence="9 11" id="KW-0378">Hydrolase</keyword>
<evidence type="ECO:0000256" key="5">
    <source>
        <dbReference type="ARBA" id="ARBA00007731"/>
    </source>
</evidence>
<reference evidence="13 14" key="1">
    <citation type="journal article" date="2017" name="ISME J.">
        <title>Genome of 'Ca. Desulfovibrio trichonymphae', an H2-oxidizing bacterium in a tripartite symbiotic system within a protist cell in the termite gut.</title>
        <authorList>
            <person name="Kuwahara H."/>
            <person name="Yuki M."/>
            <person name="Izawa K."/>
            <person name="Ohkuma M."/>
            <person name="Hongoh Y."/>
        </authorList>
    </citation>
    <scope>NUCLEOTIDE SEQUENCE [LARGE SCALE GENOMIC DNA]</scope>
    <source>
        <strain evidence="13 14">Rs-N31</strain>
    </source>
</reference>